<keyword evidence="5" id="KW-1185">Reference proteome</keyword>
<comment type="catalytic activity">
    <reaction evidence="2">
        <text>allantoate + H2O = (S)-ureidoglycolate + urea</text>
        <dbReference type="Rhea" id="RHEA:11016"/>
        <dbReference type="ChEBI" id="CHEBI:15377"/>
        <dbReference type="ChEBI" id="CHEBI:16199"/>
        <dbReference type="ChEBI" id="CHEBI:17536"/>
        <dbReference type="ChEBI" id="CHEBI:57296"/>
        <dbReference type="EC" id="3.5.3.4"/>
    </reaction>
</comment>
<keyword evidence="2" id="KW-0659">Purine metabolism</keyword>
<dbReference type="NCBIfam" id="TIGR02961">
    <property type="entry name" value="allantoicase"/>
    <property type="match status" value="1"/>
</dbReference>
<keyword evidence="2" id="KW-0378">Hydrolase</keyword>
<sequence>MTSIESLNPDIPLFARTGINLASAGLGARAIWATNQFFAPLERMLQDSDPVFVEGKFDDHGKWMDGWETQRRRDGGHDMAIVKLAGAGRIIGFDVDTSHFTGNYAPACKVEACSFKGERPPEDQRWVTILPHKPLGASAHHFFKCDNFESWTHLRVHIYPDGGIARLRVYGVPELDHANAKGEIDLAAALNGGRILGFSDAHYGDYNRLLAPGRGINMGDGWETRRRREPGYDWMIIALGARGVVEKCVIDTAHFKGNYPDSASIQAADLRSFGDGLTDALITDSMFWKDLLPQQKLGPDAEHAYRHELINLGPVTHIRFNLFPDGGVSRLRLFGTTAP</sequence>
<feature type="domain" description="Allantoicase" evidence="3">
    <location>
        <begin position="27"/>
        <end position="172"/>
    </location>
</feature>
<comment type="similarity">
    <text evidence="1 2">Belongs to the allantoicase family.</text>
</comment>
<name>A0ABP9L508_9RHOB</name>
<evidence type="ECO:0000256" key="1">
    <source>
        <dbReference type="ARBA" id="ARBA00009242"/>
    </source>
</evidence>
<dbReference type="PANTHER" id="PTHR12045:SF3">
    <property type="entry name" value="INACTIVE ALLANTOICASE-RELATED"/>
    <property type="match status" value="1"/>
</dbReference>
<dbReference type="HAMAP" id="MF_00813">
    <property type="entry name" value="Allantoicase"/>
    <property type="match status" value="1"/>
</dbReference>
<evidence type="ECO:0000313" key="5">
    <source>
        <dbReference type="Proteomes" id="UP001499910"/>
    </source>
</evidence>
<evidence type="ECO:0000313" key="4">
    <source>
        <dbReference type="EMBL" id="GAA5069373.1"/>
    </source>
</evidence>
<dbReference type="Pfam" id="PF03561">
    <property type="entry name" value="Allantoicase"/>
    <property type="match status" value="2"/>
</dbReference>
<feature type="domain" description="Allantoicase" evidence="3">
    <location>
        <begin position="192"/>
        <end position="337"/>
    </location>
</feature>
<dbReference type="EC" id="3.5.3.4" evidence="2"/>
<proteinExistence type="inferred from homology"/>
<dbReference type="InterPro" id="IPR005164">
    <property type="entry name" value="Allantoicase"/>
</dbReference>
<comment type="pathway">
    <text evidence="2">Nitrogen metabolism; (S)-allantoin degradation; (S)-ureidoglycolate from allantoate (aminidohydrolase route): step 1/1.</text>
</comment>
<dbReference type="PIRSF" id="PIRSF016516">
    <property type="entry name" value="Allantoicase"/>
    <property type="match status" value="1"/>
</dbReference>
<dbReference type="InterPro" id="IPR008979">
    <property type="entry name" value="Galactose-bd-like_sf"/>
</dbReference>
<organism evidence="4 5">
    <name type="scientific">[Roseibacterium] beibuensis</name>
    <dbReference type="NCBI Taxonomy" id="1193142"/>
    <lineage>
        <taxon>Bacteria</taxon>
        <taxon>Pseudomonadati</taxon>
        <taxon>Pseudomonadota</taxon>
        <taxon>Alphaproteobacteria</taxon>
        <taxon>Rhodobacterales</taxon>
        <taxon>Roseobacteraceae</taxon>
        <taxon>Roseicyclus</taxon>
    </lineage>
</organism>
<gene>
    <name evidence="2 4" type="primary">alc</name>
    <name evidence="4" type="ORF">GCM10023209_11050</name>
</gene>
<reference evidence="5" key="1">
    <citation type="journal article" date="2019" name="Int. J. Syst. Evol. Microbiol.">
        <title>The Global Catalogue of Microorganisms (GCM) 10K type strain sequencing project: providing services to taxonomists for standard genome sequencing and annotation.</title>
        <authorList>
            <consortium name="The Broad Institute Genomics Platform"/>
            <consortium name="The Broad Institute Genome Sequencing Center for Infectious Disease"/>
            <person name="Wu L."/>
            <person name="Ma J."/>
        </authorList>
    </citation>
    <scope>NUCLEOTIDE SEQUENCE [LARGE SCALE GENOMIC DNA]</scope>
    <source>
        <strain evidence="5">JCM 18015</strain>
    </source>
</reference>
<dbReference type="Gene3D" id="2.60.120.260">
    <property type="entry name" value="Galactose-binding domain-like"/>
    <property type="match status" value="2"/>
</dbReference>
<accession>A0ABP9L508</accession>
<dbReference type="SUPFAM" id="SSF49785">
    <property type="entry name" value="Galactose-binding domain-like"/>
    <property type="match status" value="2"/>
</dbReference>
<dbReference type="PANTHER" id="PTHR12045">
    <property type="entry name" value="ALLANTOICASE"/>
    <property type="match status" value="1"/>
</dbReference>
<dbReference type="InterPro" id="IPR015908">
    <property type="entry name" value="Allantoicase_dom"/>
</dbReference>
<evidence type="ECO:0000259" key="3">
    <source>
        <dbReference type="Pfam" id="PF03561"/>
    </source>
</evidence>
<dbReference type="EMBL" id="BAABHW010000001">
    <property type="protein sequence ID" value="GAA5069373.1"/>
    <property type="molecule type" value="Genomic_DNA"/>
</dbReference>
<comment type="caution">
    <text evidence="4">The sequence shown here is derived from an EMBL/GenBank/DDBJ whole genome shotgun (WGS) entry which is preliminary data.</text>
</comment>
<protein>
    <recommendedName>
        <fullName evidence="2">Probable allantoicase</fullName>
        <ecNumber evidence="2">3.5.3.4</ecNumber>
    </recommendedName>
    <alternativeName>
        <fullName evidence="2">Allantoate amidinohydrolase</fullName>
    </alternativeName>
</protein>
<evidence type="ECO:0000256" key="2">
    <source>
        <dbReference type="HAMAP-Rule" id="MF_00813"/>
    </source>
</evidence>
<dbReference type="Proteomes" id="UP001499910">
    <property type="component" value="Unassembled WGS sequence"/>
</dbReference>
<dbReference type="RefSeq" id="WP_259546211.1">
    <property type="nucleotide sequence ID" value="NZ_BAABHW010000001.1"/>
</dbReference>